<dbReference type="InterPro" id="IPR001611">
    <property type="entry name" value="Leu-rich_rpt"/>
</dbReference>
<gene>
    <name evidence="2" type="ORF">PVAND_000897</name>
</gene>
<evidence type="ECO:0000259" key="1">
    <source>
        <dbReference type="PROSITE" id="PS50097"/>
    </source>
</evidence>
<evidence type="ECO:0000313" key="2">
    <source>
        <dbReference type="EMBL" id="KAG5670649.1"/>
    </source>
</evidence>
<accession>A0A9J6BL95</accession>
<dbReference type="SMART" id="SM00225">
    <property type="entry name" value="BTB"/>
    <property type="match status" value="1"/>
</dbReference>
<keyword evidence="3" id="KW-1185">Reference proteome</keyword>
<evidence type="ECO:0000313" key="3">
    <source>
        <dbReference type="Proteomes" id="UP001107558"/>
    </source>
</evidence>
<dbReference type="SUPFAM" id="SSF54695">
    <property type="entry name" value="POZ domain"/>
    <property type="match status" value="1"/>
</dbReference>
<dbReference type="Gene3D" id="3.30.710.10">
    <property type="entry name" value="Potassium Channel Kv1.1, Chain A"/>
    <property type="match status" value="1"/>
</dbReference>
<dbReference type="PROSITE" id="PS50097">
    <property type="entry name" value="BTB"/>
    <property type="match status" value="1"/>
</dbReference>
<organism evidence="2 3">
    <name type="scientific">Polypedilum vanderplanki</name>
    <name type="common">Sleeping chironomid midge</name>
    <dbReference type="NCBI Taxonomy" id="319348"/>
    <lineage>
        <taxon>Eukaryota</taxon>
        <taxon>Metazoa</taxon>
        <taxon>Ecdysozoa</taxon>
        <taxon>Arthropoda</taxon>
        <taxon>Hexapoda</taxon>
        <taxon>Insecta</taxon>
        <taxon>Pterygota</taxon>
        <taxon>Neoptera</taxon>
        <taxon>Endopterygota</taxon>
        <taxon>Diptera</taxon>
        <taxon>Nematocera</taxon>
        <taxon>Chironomoidea</taxon>
        <taxon>Chironomidae</taxon>
        <taxon>Chironominae</taxon>
        <taxon>Polypedilum</taxon>
        <taxon>Polypedilum</taxon>
    </lineage>
</organism>
<dbReference type="EMBL" id="JADBJN010000003">
    <property type="protein sequence ID" value="KAG5670649.1"/>
    <property type="molecule type" value="Genomic_DNA"/>
</dbReference>
<dbReference type="InterPro" id="IPR032675">
    <property type="entry name" value="LRR_dom_sf"/>
</dbReference>
<dbReference type="CDD" id="cd18186">
    <property type="entry name" value="BTB_POZ_ZBTB_KLHL-like"/>
    <property type="match status" value="1"/>
</dbReference>
<dbReference type="Proteomes" id="UP001107558">
    <property type="component" value="Chromosome 3"/>
</dbReference>
<dbReference type="OrthoDB" id="7492888at2759"/>
<feature type="domain" description="BTB" evidence="1">
    <location>
        <begin position="270"/>
        <end position="334"/>
    </location>
</feature>
<dbReference type="Gene3D" id="3.80.10.10">
    <property type="entry name" value="Ribonuclease Inhibitor"/>
    <property type="match status" value="1"/>
</dbReference>
<dbReference type="Pfam" id="PF13855">
    <property type="entry name" value="LRR_8"/>
    <property type="match status" value="1"/>
</dbReference>
<dbReference type="InterPro" id="IPR000210">
    <property type="entry name" value="BTB/POZ_dom"/>
</dbReference>
<dbReference type="AlphaFoldDB" id="A0A9J6BL95"/>
<comment type="caution">
    <text evidence="2">The sequence shown here is derived from an EMBL/GenBank/DDBJ whole genome shotgun (WGS) entry which is preliminary data.</text>
</comment>
<dbReference type="PANTHER" id="PTHR24413">
    <property type="entry name" value="SPECKLE-TYPE POZ PROTEIN"/>
    <property type="match status" value="1"/>
</dbReference>
<reference evidence="2" key="1">
    <citation type="submission" date="2021-03" db="EMBL/GenBank/DDBJ databases">
        <title>Chromosome level genome of the anhydrobiotic midge Polypedilum vanderplanki.</title>
        <authorList>
            <person name="Yoshida Y."/>
            <person name="Kikawada T."/>
            <person name="Gusev O."/>
        </authorList>
    </citation>
    <scope>NUCLEOTIDE SEQUENCE</scope>
    <source>
        <strain evidence="2">NIAS01</strain>
        <tissue evidence="2">Whole body or cell culture</tissue>
    </source>
</reference>
<dbReference type="InterPro" id="IPR011333">
    <property type="entry name" value="SKP1/BTB/POZ_sf"/>
</dbReference>
<dbReference type="SUPFAM" id="SSF52058">
    <property type="entry name" value="L domain-like"/>
    <property type="match status" value="1"/>
</dbReference>
<name>A0A9J6BL95_POLVA</name>
<sequence length="440" mass="51527">MQKGSCEYSDVSLYYYGPVYICIVQNQPENFDISQVIKNTNHLENRNYSDVTAVYFENCILPTVPQGLTKLFPNLVYLIIDKCDFAYLRRESLTEYQNLKMLDMSGIKIPFLQGDVFDDLKSLETLDLHNCSIALIEPKVFDNLSNLKHIDLMENLCINKFFSAIEGEISDVTFDELKQELLENYRLKFNEKIENNLKEDIEYLRLKLAKKDKEYEELDQFVNDTIMSSEIDLNNVYKKCELLMAENAELKSKLGFFEDIETVIKSDELKDFTIKTDYEEFKAHRFVLAARSSVFADMFKENIHAECLNLVDVTAKIFRVILDFIYKNKIPENEDVDFFKLLKACERLKIEKLKTFAAEKLINKVNNENALEVLTLSIKFGFEELQKKSFLIIKKFLSSDKIDDKLMNNPEKLKNLMEIVRKKNEIMKAMDEKFNSVLNE</sequence>
<dbReference type="Pfam" id="PF00651">
    <property type="entry name" value="BTB"/>
    <property type="match status" value="1"/>
</dbReference>
<protein>
    <recommendedName>
        <fullName evidence="1">BTB domain-containing protein</fullName>
    </recommendedName>
</protein>
<proteinExistence type="predicted"/>